<feature type="non-terminal residue" evidence="1">
    <location>
        <position position="77"/>
    </location>
</feature>
<gene>
    <name evidence="1" type="ORF">DERYTH_LOCUS947</name>
</gene>
<organism evidence="1 2">
    <name type="scientific">Dentiscutata erythropus</name>
    <dbReference type="NCBI Taxonomy" id="1348616"/>
    <lineage>
        <taxon>Eukaryota</taxon>
        <taxon>Fungi</taxon>
        <taxon>Fungi incertae sedis</taxon>
        <taxon>Mucoromycota</taxon>
        <taxon>Glomeromycotina</taxon>
        <taxon>Glomeromycetes</taxon>
        <taxon>Diversisporales</taxon>
        <taxon>Gigasporaceae</taxon>
        <taxon>Dentiscutata</taxon>
    </lineage>
</organism>
<protein>
    <submittedName>
        <fullName evidence="1">17739_t:CDS:1</fullName>
    </submittedName>
</protein>
<keyword evidence="2" id="KW-1185">Reference proteome</keyword>
<dbReference type="Proteomes" id="UP000789405">
    <property type="component" value="Unassembled WGS sequence"/>
</dbReference>
<sequence>IINLEDLDTKKLFTESERNKLPRVNEWFAKSLIRFSNVKTTKELKNVLETTYKNNNKPYNRNKHYNSEWAKLVMQKL</sequence>
<accession>A0A9N8VSG1</accession>
<dbReference type="EMBL" id="CAJVPY010000235">
    <property type="protein sequence ID" value="CAG8459737.1"/>
    <property type="molecule type" value="Genomic_DNA"/>
</dbReference>
<proteinExistence type="predicted"/>
<name>A0A9N8VSG1_9GLOM</name>
<dbReference type="OrthoDB" id="2433813at2759"/>
<evidence type="ECO:0000313" key="1">
    <source>
        <dbReference type="EMBL" id="CAG8459737.1"/>
    </source>
</evidence>
<reference evidence="1" key="1">
    <citation type="submission" date="2021-06" db="EMBL/GenBank/DDBJ databases">
        <authorList>
            <person name="Kallberg Y."/>
            <person name="Tangrot J."/>
            <person name="Rosling A."/>
        </authorList>
    </citation>
    <scope>NUCLEOTIDE SEQUENCE</scope>
    <source>
        <strain evidence="1">MA453B</strain>
    </source>
</reference>
<dbReference type="AlphaFoldDB" id="A0A9N8VSG1"/>
<comment type="caution">
    <text evidence="1">The sequence shown here is derived from an EMBL/GenBank/DDBJ whole genome shotgun (WGS) entry which is preliminary data.</text>
</comment>
<evidence type="ECO:0000313" key="2">
    <source>
        <dbReference type="Proteomes" id="UP000789405"/>
    </source>
</evidence>